<accession>A0A3M7TWI6</accession>
<sequence length="282" mass="31396">MGKIAFVTDSTAYLTEELKNHPDVYSLPLSIIIDDVSYADGVDLTVDELYERIRKEKEVPKTSQPAIGMFAELYEKLKEDYDAAVSIHISDKLSGTMASAKQGSDLVENFHVEVVDSKCMSYAITHLINESIRLSEEGKEAAEIAEHVRDQAGRTANYILLGSLDQFYKGGRMSGAQYLIGSVLKIKPVITITPEGEFNLFERVRSEKKAMNRLVELLYTYHQEHPVNKAQIMHGNVSEKASQLEAKLKEKMPNLDIMTGEISSTIAVHAGEGTLALLWQKG</sequence>
<keyword evidence="3" id="KW-1185">Reference proteome</keyword>
<evidence type="ECO:0000313" key="3">
    <source>
        <dbReference type="Proteomes" id="UP000278746"/>
    </source>
</evidence>
<dbReference type="NCBIfam" id="TIGR00762">
    <property type="entry name" value="DegV"/>
    <property type="match status" value="1"/>
</dbReference>
<proteinExistence type="predicted"/>
<dbReference type="AlphaFoldDB" id="A0A3M7TWI6"/>
<dbReference type="PANTHER" id="PTHR33434:SF2">
    <property type="entry name" value="FATTY ACID-BINDING PROTEIN TM_1468"/>
    <property type="match status" value="1"/>
</dbReference>
<keyword evidence="1" id="KW-0446">Lipid-binding</keyword>
<dbReference type="EMBL" id="RHIB01000001">
    <property type="protein sequence ID" value="RNA69843.1"/>
    <property type="molecule type" value="Genomic_DNA"/>
</dbReference>
<dbReference type="PANTHER" id="PTHR33434">
    <property type="entry name" value="DEGV DOMAIN-CONTAINING PROTEIN DR_1986-RELATED"/>
    <property type="match status" value="1"/>
</dbReference>
<dbReference type="Gene3D" id="3.30.1180.10">
    <property type="match status" value="1"/>
</dbReference>
<dbReference type="Proteomes" id="UP000278746">
    <property type="component" value="Unassembled WGS sequence"/>
</dbReference>
<name>A0A3M7TWI6_9BACI</name>
<dbReference type="SUPFAM" id="SSF82549">
    <property type="entry name" value="DAK1/DegV-like"/>
    <property type="match status" value="1"/>
</dbReference>
<organism evidence="2 3">
    <name type="scientific">Alteribacter keqinensis</name>
    <dbReference type="NCBI Taxonomy" id="2483800"/>
    <lineage>
        <taxon>Bacteria</taxon>
        <taxon>Bacillati</taxon>
        <taxon>Bacillota</taxon>
        <taxon>Bacilli</taxon>
        <taxon>Bacillales</taxon>
        <taxon>Bacillaceae</taxon>
        <taxon>Alteribacter</taxon>
    </lineage>
</organism>
<dbReference type="Gene3D" id="3.40.50.10170">
    <property type="match status" value="1"/>
</dbReference>
<dbReference type="GO" id="GO:0008289">
    <property type="term" value="F:lipid binding"/>
    <property type="evidence" value="ECO:0007669"/>
    <property type="project" value="UniProtKB-KW"/>
</dbReference>
<dbReference type="RefSeq" id="WP_122897355.1">
    <property type="nucleotide sequence ID" value="NZ_RHIB01000001.1"/>
</dbReference>
<dbReference type="PROSITE" id="PS51482">
    <property type="entry name" value="DEGV"/>
    <property type="match status" value="1"/>
</dbReference>
<protein>
    <submittedName>
        <fullName evidence="2">DegV family protein</fullName>
    </submittedName>
</protein>
<gene>
    <name evidence="2" type="ORF">EBO34_07895</name>
</gene>
<dbReference type="OrthoDB" id="1638652at2"/>
<dbReference type="InterPro" id="IPR003797">
    <property type="entry name" value="DegV"/>
</dbReference>
<reference evidence="2 3" key="1">
    <citation type="submission" date="2018-10" db="EMBL/GenBank/DDBJ databases">
        <title>Bacillus Keqinensis sp. nov., a moderately halophilic bacterium isolated from a saline-alkaline lake.</title>
        <authorList>
            <person name="Wang H."/>
        </authorList>
    </citation>
    <scope>NUCLEOTIDE SEQUENCE [LARGE SCALE GENOMIC DNA]</scope>
    <source>
        <strain evidence="2 3">KQ-3</strain>
    </source>
</reference>
<dbReference type="InterPro" id="IPR050270">
    <property type="entry name" value="DegV_domain_contain"/>
</dbReference>
<evidence type="ECO:0000256" key="1">
    <source>
        <dbReference type="ARBA" id="ARBA00023121"/>
    </source>
</evidence>
<comment type="caution">
    <text evidence="2">The sequence shown here is derived from an EMBL/GenBank/DDBJ whole genome shotgun (WGS) entry which is preliminary data.</text>
</comment>
<dbReference type="InterPro" id="IPR043168">
    <property type="entry name" value="DegV_C"/>
</dbReference>
<evidence type="ECO:0000313" key="2">
    <source>
        <dbReference type="EMBL" id="RNA69843.1"/>
    </source>
</evidence>
<dbReference type="Pfam" id="PF02645">
    <property type="entry name" value="DegV"/>
    <property type="match status" value="1"/>
</dbReference>